<protein>
    <submittedName>
        <fullName evidence="1">Uncharacterized protein</fullName>
    </submittedName>
</protein>
<dbReference type="AlphaFoldDB" id="R4V501"/>
<name>R4V501_COPFO</name>
<sequence>MVADEDMILNAFQTESFQRSLVFPSQVTFSNEVHSSFPIHIAVTHRNVPMFFYMLRPYPDCPKKLRVPSTDPIPRVDLFSQTTKGTIPLEVAVFGLDITMVLLILSFYNENGYSLTDEVLTKLNERLVPKPDQDALSKVKITAISGILSQFSLFALKPEEIFRNWKSDNRFYEKHYLQPPSDQNVHIEPPPPAPEPAQFKCAVCNTEANLFTCQGCGNFFCSSCFPKPFFHPCARTG</sequence>
<evidence type="ECO:0000313" key="1">
    <source>
        <dbReference type="EMBL" id="AGM32938.1"/>
    </source>
</evidence>
<organism evidence="1">
    <name type="scientific">Coptotermes formosanus</name>
    <name type="common">Formosan subterranean termite</name>
    <dbReference type="NCBI Taxonomy" id="36987"/>
    <lineage>
        <taxon>Eukaryota</taxon>
        <taxon>Metazoa</taxon>
        <taxon>Ecdysozoa</taxon>
        <taxon>Arthropoda</taxon>
        <taxon>Hexapoda</taxon>
        <taxon>Insecta</taxon>
        <taxon>Pterygota</taxon>
        <taxon>Neoptera</taxon>
        <taxon>Polyneoptera</taxon>
        <taxon>Dictyoptera</taxon>
        <taxon>Blattodea</taxon>
        <taxon>Blattoidea</taxon>
        <taxon>Termitoidae</taxon>
        <taxon>Rhinotermitidae</taxon>
        <taxon>Coptotermes</taxon>
    </lineage>
</organism>
<dbReference type="CDD" id="cd00065">
    <property type="entry name" value="FYVE_like_SF"/>
    <property type="match status" value="1"/>
</dbReference>
<accession>R4V501</accession>
<dbReference type="EMBL" id="KC741114">
    <property type="protein sequence ID" value="AGM32938.1"/>
    <property type="molecule type" value="mRNA"/>
</dbReference>
<reference evidence="1" key="1">
    <citation type="submission" date="2013-03" db="EMBL/GenBank/DDBJ databases">
        <title>Immune-Related transcriptome of Coptotermes formosanus Shiraki workers: the defense mechanism.</title>
        <authorList>
            <person name="Hussain A."/>
            <person name="Li Y.F."/>
            <person name="Wen S.Y."/>
        </authorList>
    </citation>
    <scope>NUCLEOTIDE SEQUENCE</scope>
</reference>
<dbReference type="InterPro" id="IPR011011">
    <property type="entry name" value="Znf_FYVE_PHD"/>
</dbReference>
<dbReference type="SUPFAM" id="SSF57903">
    <property type="entry name" value="FYVE/PHD zinc finger"/>
    <property type="match status" value="1"/>
</dbReference>
<proteinExistence type="evidence at transcript level"/>